<dbReference type="InterPro" id="IPR006204">
    <property type="entry name" value="GHMP_kinase_N_dom"/>
</dbReference>
<evidence type="ECO:0000256" key="1">
    <source>
        <dbReference type="ARBA" id="ARBA00006566"/>
    </source>
</evidence>
<dbReference type="GO" id="GO:0046872">
    <property type="term" value="F:metal ion binding"/>
    <property type="evidence" value="ECO:0007669"/>
    <property type="project" value="UniProtKB-KW"/>
</dbReference>
<dbReference type="FunFam" id="3.30.70.890:FF:000001">
    <property type="entry name" value="Galactokinase"/>
    <property type="match status" value="1"/>
</dbReference>
<protein>
    <recommendedName>
        <fullName evidence="11">Galactokinase</fullName>
        <ecNumber evidence="11">2.7.1.6</ecNumber>
    </recommendedName>
</protein>
<evidence type="ECO:0000256" key="8">
    <source>
        <dbReference type="ARBA" id="ARBA00022842"/>
    </source>
</evidence>
<dbReference type="PANTHER" id="PTHR10457">
    <property type="entry name" value="MEVALONATE KINASE/GALACTOKINASE"/>
    <property type="match status" value="1"/>
</dbReference>
<evidence type="ECO:0000259" key="14">
    <source>
        <dbReference type="Pfam" id="PF10509"/>
    </source>
</evidence>
<keyword evidence="7" id="KW-0067">ATP-binding</keyword>
<dbReference type="EMBL" id="CP022957">
    <property type="protein sequence ID" value="ASV32307.1"/>
    <property type="molecule type" value="Genomic_DNA"/>
</dbReference>
<dbReference type="GO" id="GO:0005829">
    <property type="term" value="C:cytosol"/>
    <property type="evidence" value="ECO:0007669"/>
    <property type="project" value="TreeGrafter"/>
</dbReference>
<dbReference type="InterPro" id="IPR014721">
    <property type="entry name" value="Ribsml_uS5_D2-typ_fold_subgr"/>
</dbReference>
<dbReference type="InterPro" id="IPR013750">
    <property type="entry name" value="GHMP_kinase_C_dom"/>
</dbReference>
<keyword evidence="10" id="KW-0119">Carbohydrate metabolism</keyword>
<accession>A0A223VAJ0</accession>
<feature type="domain" description="GHMP kinase C-terminal" evidence="13">
    <location>
        <begin position="281"/>
        <end position="362"/>
    </location>
</feature>
<evidence type="ECO:0000313" key="16">
    <source>
        <dbReference type="Proteomes" id="UP000215244"/>
    </source>
</evidence>
<dbReference type="PRINTS" id="PR00959">
    <property type="entry name" value="MEVGALKINASE"/>
</dbReference>
<keyword evidence="9" id="KW-0299">Galactose metabolism</keyword>
<dbReference type="GO" id="GO:0004335">
    <property type="term" value="F:galactokinase activity"/>
    <property type="evidence" value="ECO:0007669"/>
    <property type="project" value="UniProtKB-UniRule"/>
</dbReference>
<dbReference type="PIRSF" id="PIRSF000530">
    <property type="entry name" value="Galactokinase"/>
    <property type="match status" value="1"/>
</dbReference>
<dbReference type="Pfam" id="PF00288">
    <property type="entry name" value="GHMP_kinases_N"/>
    <property type="match status" value="1"/>
</dbReference>
<comment type="similarity">
    <text evidence="1">Belongs to the GHMP kinase family. GalK subfamily.</text>
</comment>
<dbReference type="Pfam" id="PF08544">
    <property type="entry name" value="GHMP_kinases_C"/>
    <property type="match status" value="1"/>
</dbReference>
<dbReference type="PRINTS" id="PR00473">
    <property type="entry name" value="GALCTOKINASE"/>
</dbReference>
<dbReference type="InterPro" id="IPR019741">
    <property type="entry name" value="Galactokinase_CS"/>
</dbReference>
<evidence type="ECO:0000256" key="2">
    <source>
        <dbReference type="ARBA" id="ARBA00022490"/>
    </source>
</evidence>
<dbReference type="RefSeq" id="WP_094998863.1">
    <property type="nucleotide sequence ID" value="NZ_BMJL01000011.1"/>
</dbReference>
<keyword evidence="6 15" id="KW-0418">Kinase</keyword>
<evidence type="ECO:0000256" key="11">
    <source>
        <dbReference type="NCBIfam" id="TIGR00131"/>
    </source>
</evidence>
<dbReference type="PANTHER" id="PTHR10457:SF7">
    <property type="entry name" value="GALACTOKINASE-RELATED"/>
    <property type="match status" value="1"/>
</dbReference>
<keyword evidence="3" id="KW-0808">Transferase</keyword>
<evidence type="ECO:0000256" key="6">
    <source>
        <dbReference type="ARBA" id="ARBA00022777"/>
    </source>
</evidence>
<evidence type="ECO:0000256" key="7">
    <source>
        <dbReference type="ARBA" id="ARBA00022840"/>
    </source>
</evidence>
<keyword evidence="4" id="KW-0479">Metal-binding</keyword>
<evidence type="ECO:0000256" key="3">
    <source>
        <dbReference type="ARBA" id="ARBA00022679"/>
    </source>
</evidence>
<keyword evidence="8" id="KW-0460">Magnesium</keyword>
<evidence type="ECO:0000256" key="5">
    <source>
        <dbReference type="ARBA" id="ARBA00022741"/>
    </source>
</evidence>
<name>A0A223VAJ0_9FLAO</name>
<dbReference type="NCBIfam" id="TIGR00131">
    <property type="entry name" value="gal_kin"/>
    <property type="match status" value="1"/>
</dbReference>
<dbReference type="AlphaFoldDB" id="A0A223VAJ0"/>
<keyword evidence="5" id="KW-0547">Nucleotide-binding</keyword>
<dbReference type="SUPFAM" id="SSF55060">
    <property type="entry name" value="GHMP Kinase, C-terminal domain"/>
    <property type="match status" value="1"/>
</dbReference>
<dbReference type="InterPro" id="IPR006203">
    <property type="entry name" value="GHMP_knse_ATP-bd_CS"/>
</dbReference>
<sequence length="384" mass="43488">MVLDSIKNYFITHYKSSPLLIKAPGRVNLIGEHTDYNMGFVLPASIEKSIYFAFQKNNHKTINVETIFTDPEKITFYIQGGCEPFKAGWGNYFKAIIQILLKKGYDLHGFDCVFGGDIPIGAGLSSSAALCCGFIHGVSQLLDLSISKKENAHIAQEAEHLIGLNCGLMDQYAVLFGKQSHALFLDCRDLTHKYVPINLKEYSWILIDSKIQHNLAVDSEYNHRRNSCERVVSIVNDRIERVSSLRDVTTEHLERIKLEVNPEDYKRAKYVLEENDRVHKMMDALELGNADLVGQILLQGHWAMSKDYEITTPELDYLVKTGEQLEDVKGSRMMGGGFGGCTINLIKTDNLENSLEIIRRKYKEETSIECETYQLEIGDGVHIL</sequence>
<evidence type="ECO:0000256" key="10">
    <source>
        <dbReference type="ARBA" id="ARBA00023277"/>
    </source>
</evidence>
<evidence type="ECO:0000259" key="13">
    <source>
        <dbReference type="Pfam" id="PF08544"/>
    </source>
</evidence>
<evidence type="ECO:0000256" key="9">
    <source>
        <dbReference type="ARBA" id="ARBA00023144"/>
    </source>
</evidence>
<dbReference type="PROSITE" id="PS00106">
    <property type="entry name" value="GALACTOKINASE"/>
    <property type="match status" value="1"/>
</dbReference>
<dbReference type="GO" id="GO:0006012">
    <property type="term" value="P:galactose metabolic process"/>
    <property type="evidence" value="ECO:0007669"/>
    <property type="project" value="UniProtKB-UniRule"/>
</dbReference>
<evidence type="ECO:0000313" key="15">
    <source>
        <dbReference type="EMBL" id="ASV32307.1"/>
    </source>
</evidence>
<dbReference type="FunFam" id="3.30.230.10:FF:000017">
    <property type="entry name" value="Galactokinase"/>
    <property type="match status" value="1"/>
</dbReference>
<organism evidence="15 16">
    <name type="scientific">Maribacter cobaltidurans</name>
    <dbReference type="NCBI Taxonomy" id="1178778"/>
    <lineage>
        <taxon>Bacteria</taxon>
        <taxon>Pseudomonadati</taxon>
        <taxon>Bacteroidota</taxon>
        <taxon>Flavobacteriia</taxon>
        <taxon>Flavobacteriales</taxon>
        <taxon>Flavobacteriaceae</taxon>
        <taxon>Maribacter</taxon>
    </lineage>
</organism>
<evidence type="ECO:0000256" key="4">
    <source>
        <dbReference type="ARBA" id="ARBA00022723"/>
    </source>
</evidence>
<dbReference type="InterPro" id="IPR006206">
    <property type="entry name" value="Mevalonate/galactokinase"/>
</dbReference>
<proteinExistence type="inferred from homology"/>
<dbReference type="EC" id="2.7.1.6" evidence="11"/>
<dbReference type="OrthoDB" id="250531at2"/>
<dbReference type="SUPFAM" id="SSF54211">
    <property type="entry name" value="Ribosomal protein S5 domain 2-like"/>
    <property type="match status" value="1"/>
</dbReference>
<reference evidence="15 16" key="1">
    <citation type="submission" date="2017-08" db="EMBL/GenBank/DDBJ databases">
        <title>The complete genome sequence of Maribacter sp. B1, isolated from deep-sea sediment.</title>
        <authorList>
            <person name="Wu Y.-H."/>
            <person name="Cheng H."/>
            <person name="Xu X.-W."/>
        </authorList>
    </citation>
    <scope>NUCLEOTIDE SEQUENCE [LARGE SCALE GENOMIC DNA]</scope>
    <source>
        <strain evidence="15 16">B1</strain>
    </source>
</reference>
<dbReference type="InterPro" id="IPR020568">
    <property type="entry name" value="Ribosomal_Su5_D2-typ_SF"/>
</dbReference>
<dbReference type="GO" id="GO:0005524">
    <property type="term" value="F:ATP binding"/>
    <property type="evidence" value="ECO:0007669"/>
    <property type="project" value="UniProtKB-UniRule"/>
</dbReference>
<dbReference type="KEGG" id="marb:CJ263_19915"/>
<dbReference type="Proteomes" id="UP000215244">
    <property type="component" value="Chromosome"/>
</dbReference>
<dbReference type="InterPro" id="IPR000705">
    <property type="entry name" value="Galactokinase"/>
</dbReference>
<evidence type="ECO:0000259" key="12">
    <source>
        <dbReference type="Pfam" id="PF00288"/>
    </source>
</evidence>
<keyword evidence="16" id="KW-1185">Reference proteome</keyword>
<dbReference type="Gene3D" id="3.30.70.890">
    <property type="entry name" value="GHMP kinase, C-terminal domain"/>
    <property type="match status" value="1"/>
</dbReference>
<dbReference type="PROSITE" id="PS00627">
    <property type="entry name" value="GHMP_KINASES_ATP"/>
    <property type="match status" value="1"/>
</dbReference>
<dbReference type="InterPro" id="IPR036554">
    <property type="entry name" value="GHMP_kinase_C_sf"/>
</dbReference>
<feature type="domain" description="Galactokinase N-terminal" evidence="14">
    <location>
        <begin position="10"/>
        <end position="56"/>
    </location>
</feature>
<keyword evidence="2" id="KW-0963">Cytoplasm</keyword>
<dbReference type="Gene3D" id="3.30.230.10">
    <property type="match status" value="1"/>
</dbReference>
<gene>
    <name evidence="15" type="primary">galK</name>
    <name evidence="15" type="ORF">CJ263_19915</name>
</gene>
<feature type="domain" description="GHMP kinase N-terminal" evidence="12">
    <location>
        <begin position="91"/>
        <end position="178"/>
    </location>
</feature>
<dbReference type="Pfam" id="PF10509">
    <property type="entry name" value="GalKase_gal_bdg"/>
    <property type="match status" value="1"/>
</dbReference>
<dbReference type="InterPro" id="IPR019539">
    <property type="entry name" value="GalKase_N"/>
</dbReference>